<evidence type="ECO:0000313" key="2">
    <source>
        <dbReference type="Proteomes" id="UP000075902"/>
    </source>
</evidence>
<proteinExistence type="predicted"/>
<dbReference type="EnsemblMetazoa" id="AMEC015486-RA">
    <property type="protein sequence ID" value="AMEC015486-PA"/>
    <property type="gene ID" value="AMEC015486"/>
</dbReference>
<keyword evidence="2" id="KW-1185">Reference proteome</keyword>
<name>A0A182U7U4_9DIPT</name>
<dbReference type="Proteomes" id="UP000075902">
    <property type="component" value="Unassembled WGS sequence"/>
</dbReference>
<protein>
    <submittedName>
        <fullName evidence="1">Uncharacterized protein</fullName>
    </submittedName>
</protein>
<sequence length="112" mass="12508">MHVAHTAPVTVRRVTTRAYGALVKRLPSSCTLESFVPDDEPNAGMSVRVEYLHAFRAQSRPSVGRSATEPECDVLFVARRWVSQMLDLPPNSMRDTARGCGCRINRSHRPTD</sequence>
<evidence type="ECO:0000313" key="1">
    <source>
        <dbReference type="EnsemblMetazoa" id="AMEC015486-PA"/>
    </source>
</evidence>
<organism evidence="1 2">
    <name type="scientific">Anopheles melas</name>
    <dbReference type="NCBI Taxonomy" id="34690"/>
    <lineage>
        <taxon>Eukaryota</taxon>
        <taxon>Metazoa</taxon>
        <taxon>Ecdysozoa</taxon>
        <taxon>Arthropoda</taxon>
        <taxon>Hexapoda</taxon>
        <taxon>Insecta</taxon>
        <taxon>Pterygota</taxon>
        <taxon>Neoptera</taxon>
        <taxon>Endopterygota</taxon>
        <taxon>Diptera</taxon>
        <taxon>Nematocera</taxon>
        <taxon>Culicoidea</taxon>
        <taxon>Culicidae</taxon>
        <taxon>Anophelinae</taxon>
        <taxon>Anopheles</taxon>
    </lineage>
</organism>
<dbReference type="AlphaFoldDB" id="A0A182U7U4"/>
<reference evidence="2" key="1">
    <citation type="submission" date="2014-01" db="EMBL/GenBank/DDBJ databases">
        <title>The Genome Sequence of Anopheles melas CM1001059_A (V2).</title>
        <authorList>
            <consortium name="The Broad Institute Genomics Platform"/>
            <person name="Neafsey D.E."/>
            <person name="Besansky N."/>
            <person name="Howell P."/>
            <person name="Walton C."/>
            <person name="Young S.K."/>
            <person name="Zeng Q."/>
            <person name="Gargeya S."/>
            <person name="Fitzgerald M."/>
            <person name="Haas B."/>
            <person name="Abouelleil A."/>
            <person name="Allen A.W."/>
            <person name="Alvarado L."/>
            <person name="Arachchi H.M."/>
            <person name="Berlin A.M."/>
            <person name="Chapman S.B."/>
            <person name="Gainer-Dewar J."/>
            <person name="Goldberg J."/>
            <person name="Griggs A."/>
            <person name="Gujja S."/>
            <person name="Hansen M."/>
            <person name="Howarth C."/>
            <person name="Imamovic A."/>
            <person name="Ireland A."/>
            <person name="Larimer J."/>
            <person name="McCowan C."/>
            <person name="Murphy C."/>
            <person name="Pearson M."/>
            <person name="Poon T.W."/>
            <person name="Priest M."/>
            <person name="Roberts A."/>
            <person name="Saif S."/>
            <person name="Shea T."/>
            <person name="Sisk P."/>
            <person name="Sykes S."/>
            <person name="Wortman J."/>
            <person name="Nusbaum C."/>
            <person name="Birren B."/>
        </authorList>
    </citation>
    <scope>NUCLEOTIDE SEQUENCE [LARGE SCALE GENOMIC DNA]</scope>
    <source>
        <strain evidence="2">CM1001059</strain>
    </source>
</reference>
<accession>A0A182U7U4</accession>
<reference evidence="1" key="2">
    <citation type="submission" date="2020-05" db="UniProtKB">
        <authorList>
            <consortium name="EnsemblMetazoa"/>
        </authorList>
    </citation>
    <scope>IDENTIFICATION</scope>
    <source>
        <strain evidence="1">CM1001059</strain>
    </source>
</reference>
<dbReference type="VEuPathDB" id="VectorBase:AMEC015486"/>